<keyword evidence="2" id="KW-1185">Reference proteome</keyword>
<evidence type="ECO:0000313" key="1">
    <source>
        <dbReference type="EMBL" id="CAG8590082.1"/>
    </source>
</evidence>
<feature type="non-terminal residue" evidence="1">
    <location>
        <position position="167"/>
    </location>
</feature>
<dbReference type="Proteomes" id="UP000789570">
    <property type="component" value="Unassembled WGS sequence"/>
</dbReference>
<proteinExistence type="predicted"/>
<name>A0A9N9GBA5_9GLOM</name>
<reference evidence="1" key="1">
    <citation type="submission" date="2021-06" db="EMBL/GenBank/DDBJ databases">
        <authorList>
            <person name="Kallberg Y."/>
            <person name="Tangrot J."/>
            <person name="Rosling A."/>
        </authorList>
    </citation>
    <scope>NUCLEOTIDE SEQUENCE</scope>
    <source>
        <strain evidence="1">UK204</strain>
    </source>
</reference>
<dbReference type="EMBL" id="CAJVPQ010002266">
    <property type="protein sequence ID" value="CAG8590082.1"/>
    <property type="molecule type" value="Genomic_DNA"/>
</dbReference>
<organism evidence="1 2">
    <name type="scientific">Funneliformis caledonium</name>
    <dbReference type="NCBI Taxonomy" id="1117310"/>
    <lineage>
        <taxon>Eukaryota</taxon>
        <taxon>Fungi</taxon>
        <taxon>Fungi incertae sedis</taxon>
        <taxon>Mucoromycota</taxon>
        <taxon>Glomeromycotina</taxon>
        <taxon>Glomeromycetes</taxon>
        <taxon>Glomerales</taxon>
        <taxon>Glomeraceae</taxon>
        <taxon>Funneliformis</taxon>
    </lineage>
</organism>
<sequence>MSSPSLLISQDLVFIFYSGLMDCIKFPETMNTCFWDLKVLQGVYIHPNAEISVMSPKSWLVNIEFEFLYEESEPNLKSWKLDDLVRDETITPLGDGSINASFGPSISLGKIPPKKKHKPIMHFDSDGFDPVTKYICVGSQCPIPARPKFNSEFSILMRWLIGEIQDV</sequence>
<dbReference type="AlphaFoldDB" id="A0A9N9GBA5"/>
<protein>
    <submittedName>
        <fullName evidence="1">9740_t:CDS:1</fullName>
    </submittedName>
</protein>
<gene>
    <name evidence="1" type="ORF">FCALED_LOCUS8047</name>
</gene>
<accession>A0A9N9GBA5</accession>
<evidence type="ECO:0000313" key="2">
    <source>
        <dbReference type="Proteomes" id="UP000789570"/>
    </source>
</evidence>
<comment type="caution">
    <text evidence="1">The sequence shown here is derived from an EMBL/GenBank/DDBJ whole genome shotgun (WGS) entry which is preliminary data.</text>
</comment>